<keyword evidence="5" id="KW-1185">Reference proteome</keyword>
<dbReference type="SUPFAM" id="SSF51197">
    <property type="entry name" value="Clavaminate synthase-like"/>
    <property type="match status" value="1"/>
</dbReference>
<dbReference type="PANTHER" id="PTHR47990">
    <property type="entry name" value="2-OXOGLUTARATE (2OG) AND FE(II)-DEPENDENT OXYGENASE SUPERFAMILY PROTEIN-RELATED"/>
    <property type="match status" value="1"/>
</dbReference>
<comment type="caution">
    <text evidence="4">The sequence shown here is derived from an EMBL/GenBank/DDBJ whole genome shotgun (WGS) entry which is preliminary data.</text>
</comment>
<dbReference type="OrthoDB" id="288590at2759"/>
<accession>A0A232LMZ1</accession>
<dbReference type="InterPro" id="IPR044861">
    <property type="entry name" value="IPNS-like_FE2OG_OXY"/>
</dbReference>
<dbReference type="PRINTS" id="PR00682">
    <property type="entry name" value="IPNSYNTHASE"/>
</dbReference>
<reference evidence="4 5" key="1">
    <citation type="journal article" date="2015" name="Environ. Microbiol.">
        <title>Metagenome sequence of Elaphomyces granulatus from sporocarp tissue reveals Ascomycota ectomycorrhizal fingerprints of genome expansion and a Proteobacteria-rich microbiome.</title>
        <authorList>
            <person name="Quandt C.A."/>
            <person name="Kohler A."/>
            <person name="Hesse C.N."/>
            <person name="Sharpton T.J."/>
            <person name="Martin F."/>
            <person name="Spatafora J.W."/>
        </authorList>
    </citation>
    <scope>NUCLEOTIDE SEQUENCE [LARGE SCALE GENOMIC DNA]</scope>
    <source>
        <strain evidence="4 5">OSC145934</strain>
    </source>
</reference>
<dbReference type="InterPro" id="IPR005123">
    <property type="entry name" value="Oxoglu/Fe-dep_dioxygenase_dom"/>
</dbReference>
<keyword evidence="2" id="KW-0560">Oxidoreductase</keyword>
<dbReference type="Proteomes" id="UP000243515">
    <property type="component" value="Unassembled WGS sequence"/>
</dbReference>
<dbReference type="PROSITE" id="PS51471">
    <property type="entry name" value="FE2OG_OXY"/>
    <property type="match status" value="1"/>
</dbReference>
<dbReference type="EMBL" id="NPHW01006844">
    <property type="protein sequence ID" value="OXV05516.1"/>
    <property type="molecule type" value="Genomic_DNA"/>
</dbReference>
<keyword evidence="2" id="KW-0408">Iron</keyword>
<dbReference type="GO" id="GO:0046872">
    <property type="term" value="F:metal ion binding"/>
    <property type="evidence" value="ECO:0007669"/>
    <property type="project" value="UniProtKB-KW"/>
</dbReference>
<evidence type="ECO:0000256" key="2">
    <source>
        <dbReference type="RuleBase" id="RU003682"/>
    </source>
</evidence>
<dbReference type="Pfam" id="PF14226">
    <property type="entry name" value="DIOX_N"/>
    <property type="match status" value="1"/>
</dbReference>
<name>A0A232LMZ1_9EURO</name>
<protein>
    <recommendedName>
        <fullName evidence="3">Fe2OG dioxygenase domain-containing protein</fullName>
    </recommendedName>
</protein>
<evidence type="ECO:0000256" key="1">
    <source>
        <dbReference type="ARBA" id="ARBA00008056"/>
    </source>
</evidence>
<comment type="similarity">
    <text evidence="1 2">Belongs to the iron/ascorbate-dependent oxidoreductase family.</text>
</comment>
<keyword evidence="2" id="KW-0479">Metal-binding</keyword>
<dbReference type="InterPro" id="IPR027443">
    <property type="entry name" value="IPNS-like_sf"/>
</dbReference>
<organism evidence="4 5">
    <name type="scientific">Elaphomyces granulatus</name>
    <dbReference type="NCBI Taxonomy" id="519963"/>
    <lineage>
        <taxon>Eukaryota</taxon>
        <taxon>Fungi</taxon>
        <taxon>Dikarya</taxon>
        <taxon>Ascomycota</taxon>
        <taxon>Pezizomycotina</taxon>
        <taxon>Eurotiomycetes</taxon>
        <taxon>Eurotiomycetidae</taxon>
        <taxon>Eurotiales</taxon>
        <taxon>Elaphomycetaceae</taxon>
        <taxon>Elaphomyces</taxon>
    </lineage>
</organism>
<dbReference type="InterPro" id="IPR026992">
    <property type="entry name" value="DIOX_N"/>
</dbReference>
<dbReference type="AlphaFoldDB" id="A0A232LMZ1"/>
<proteinExistence type="inferred from homology"/>
<dbReference type="InterPro" id="IPR050231">
    <property type="entry name" value="Iron_ascorbate_oxido_reductase"/>
</dbReference>
<dbReference type="Gene3D" id="2.60.120.330">
    <property type="entry name" value="B-lactam Antibiotic, Isopenicillin N Synthase, Chain"/>
    <property type="match status" value="1"/>
</dbReference>
<sequence length="334" mass="36999">MPSATSSPFYIPSVDITPYLADPNSSEGQQVIDDIRSACLSTGFFQLLGHGVSPSLQASVFEASAKLFALPADIKMALKASIQTGFRGYDVMASQSYEADVLADLKEGFVMGTDYDENDPCVLAKRFFTGANIWPSAEILAPELFREPMEEYYKAMSKLCTLVLELVAATLPYGPHVFDEFNANEPACPLRLLHYPPTPMGDSKKRQLGSSAHTDFGAVTLLLQDEHEGLEVLDRDTGNWVLVPPNKDAYVVNLGDMMSKLTNGVYKSSMHRVVNRNKTDRYSVVFFFDGNLDFKLSPLGADLESQKEAIMTAEEYMFDRMKFSYGKHETKAGN</sequence>
<dbReference type="Pfam" id="PF03171">
    <property type="entry name" value="2OG-FeII_Oxy"/>
    <property type="match status" value="1"/>
</dbReference>
<feature type="domain" description="Fe2OG dioxygenase" evidence="3">
    <location>
        <begin position="186"/>
        <end position="290"/>
    </location>
</feature>
<dbReference type="GO" id="GO:0044283">
    <property type="term" value="P:small molecule biosynthetic process"/>
    <property type="evidence" value="ECO:0007669"/>
    <property type="project" value="UniProtKB-ARBA"/>
</dbReference>
<evidence type="ECO:0000313" key="5">
    <source>
        <dbReference type="Proteomes" id="UP000243515"/>
    </source>
</evidence>
<dbReference type="GO" id="GO:0016491">
    <property type="term" value="F:oxidoreductase activity"/>
    <property type="evidence" value="ECO:0007669"/>
    <property type="project" value="UniProtKB-KW"/>
</dbReference>
<evidence type="ECO:0000313" key="4">
    <source>
        <dbReference type="EMBL" id="OXV05516.1"/>
    </source>
</evidence>
<gene>
    <name evidence="4" type="ORF">Egran_06716</name>
</gene>
<evidence type="ECO:0000259" key="3">
    <source>
        <dbReference type="PROSITE" id="PS51471"/>
    </source>
</evidence>